<protein>
    <recommendedName>
        <fullName evidence="3">Halobacterial output domain-containing protein</fullName>
    </recommendedName>
</protein>
<evidence type="ECO:0000313" key="2">
    <source>
        <dbReference type="Proteomes" id="UP001596442"/>
    </source>
</evidence>
<evidence type="ECO:0000313" key="1">
    <source>
        <dbReference type="EMBL" id="MFC6754337.1"/>
    </source>
</evidence>
<reference evidence="1 2" key="1">
    <citation type="journal article" date="2019" name="Int. J. Syst. Evol. Microbiol.">
        <title>The Global Catalogue of Microorganisms (GCM) 10K type strain sequencing project: providing services to taxonomists for standard genome sequencing and annotation.</title>
        <authorList>
            <consortium name="The Broad Institute Genomics Platform"/>
            <consortium name="The Broad Institute Genome Sequencing Center for Infectious Disease"/>
            <person name="Wu L."/>
            <person name="Ma J."/>
        </authorList>
    </citation>
    <scope>NUCLEOTIDE SEQUENCE [LARGE SCALE GENOMIC DNA]</scope>
    <source>
        <strain evidence="1 2">CGMCC 1.3239</strain>
    </source>
</reference>
<dbReference type="RefSeq" id="WP_379782753.1">
    <property type="nucleotide sequence ID" value="NZ_JBHSWW010000241.1"/>
</dbReference>
<evidence type="ECO:0008006" key="3">
    <source>
        <dbReference type="Google" id="ProtNLM"/>
    </source>
</evidence>
<keyword evidence="2" id="KW-1185">Reference proteome</keyword>
<sequence length="76" mass="8534">MSVKTETEAALVALEIGNVIESYDKLTEQRFGVMCPSENHLDFIESLPKITEVNDSPPEYDFVVTESERVAIVDSR</sequence>
<dbReference type="Proteomes" id="UP001596442">
    <property type="component" value="Unassembled WGS sequence"/>
</dbReference>
<proteinExistence type="predicted"/>
<dbReference type="AlphaFoldDB" id="A0ABD5SHB4"/>
<dbReference type="EMBL" id="JBHSWW010000241">
    <property type="protein sequence ID" value="MFC6754337.1"/>
    <property type="molecule type" value="Genomic_DNA"/>
</dbReference>
<name>A0ABD5SHB4_9EURY</name>
<accession>A0ABD5SHB4</accession>
<gene>
    <name evidence="1" type="ORF">ACFQEU_12825</name>
</gene>
<organism evidence="1 2">
    <name type="scientific">Halorubrum tibetense</name>
    <dbReference type="NCBI Taxonomy" id="175631"/>
    <lineage>
        <taxon>Archaea</taxon>
        <taxon>Methanobacteriati</taxon>
        <taxon>Methanobacteriota</taxon>
        <taxon>Stenosarchaea group</taxon>
        <taxon>Halobacteria</taxon>
        <taxon>Halobacteriales</taxon>
        <taxon>Haloferacaceae</taxon>
        <taxon>Halorubrum</taxon>
    </lineage>
</organism>
<comment type="caution">
    <text evidence="1">The sequence shown here is derived from an EMBL/GenBank/DDBJ whole genome shotgun (WGS) entry which is preliminary data.</text>
</comment>